<dbReference type="Proteomes" id="UP001549047">
    <property type="component" value="Unassembled WGS sequence"/>
</dbReference>
<name>A0ABV2IVY4_9HYPH</name>
<keyword evidence="2" id="KW-1185">Reference proteome</keyword>
<comment type="caution">
    <text evidence="1">The sequence shown here is derived from an EMBL/GenBank/DDBJ whole genome shotgun (WGS) entry which is preliminary data.</text>
</comment>
<evidence type="ECO:0000313" key="2">
    <source>
        <dbReference type="Proteomes" id="UP001549047"/>
    </source>
</evidence>
<sequence>MMPYAEFTAGLSRQIRRPRAALPQTHVPNLLTIINNFNRTNKEHFRWEAIYSARMIKGNTLTVRGIMCAREGNELWIGFVGAGKASRQGLR</sequence>
<proteinExistence type="predicted"/>
<reference evidence="1 2" key="1">
    <citation type="submission" date="2024-06" db="EMBL/GenBank/DDBJ databases">
        <title>Genomic Encyclopedia of Type Strains, Phase IV (KMG-IV): sequencing the most valuable type-strain genomes for metagenomic binning, comparative biology and taxonomic classification.</title>
        <authorList>
            <person name="Goeker M."/>
        </authorList>
    </citation>
    <scope>NUCLEOTIDE SEQUENCE [LARGE SCALE GENOMIC DNA]</scope>
    <source>
        <strain evidence="1 2">DSM 29780</strain>
    </source>
</reference>
<accession>A0ABV2IVY4</accession>
<gene>
    <name evidence="1" type="ORF">ABID16_000948</name>
</gene>
<evidence type="ECO:0000313" key="1">
    <source>
        <dbReference type="EMBL" id="MET3612643.1"/>
    </source>
</evidence>
<organism evidence="1 2">
    <name type="scientific">Rhizobium aquaticum</name>
    <dbReference type="NCBI Taxonomy" id="1549636"/>
    <lineage>
        <taxon>Bacteria</taxon>
        <taxon>Pseudomonadati</taxon>
        <taxon>Pseudomonadota</taxon>
        <taxon>Alphaproteobacteria</taxon>
        <taxon>Hyphomicrobiales</taxon>
        <taxon>Rhizobiaceae</taxon>
        <taxon>Rhizobium/Agrobacterium group</taxon>
        <taxon>Rhizobium</taxon>
    </lineage>
</organism>
<protein>
    <submittedName>
        <fullName evidence="1">Uncharacterized protein</fullName>
    </submittedName>
</protein>
<dbReference type="EMBL" id="JBEPMB010000001">
    <property type="protein sequence ID" value="MET3612643.1"/>
    <property type="molecule type" value="Genomic_DNA"/>
</dbReference>
<dbReference type="RefSeq" id="WP_354555200.1">
    <property type="nucleotide sequence ID" value="NZ_JBEPMB010000001.1"/>
</dbReference>